<reference evidence="1" key="1">
    <citation type="submission" date="2014-12" db="EMBL/GenBank/DDBJ databases">
        <title>Insight into the proteome of Arion vulgaris.</title>
        <authorList>
            <person name="Aradska J."/>
            <person name="Bulat T."/>
            <person name="Smidak R."/>
            <person name="Sarate P."/>
            <person name="Gangsoo J."/>
            <person name="Sialana F."/>
            <person name="Bilban M."/>
            <person name="Lubec G."/>
        </authorList>
    </citation>
    <scope>NUCLEOTIDE SEQUENCE</scope>
    <source>
        <tissue evidence="1">Skin</tissue>
    </source>
</reference>
<dbReference type="EMBL" id="HACG01038598">
    <property type="protein sequence ID" value="CEK85463.1"/>
    <property type="molecule type" value="Transcribed_RNA"/>
</dbReference>
<name>A0A0B7AXH8_9EUPU</name>
<proteinExistence type="predicted"/>
<sequence length="153" mass="17133">VKNTGDEMCGYKRMNEYKEGLDLTSREQGLHDLRESVKARIGQIMIVDVMNKSQNDDSVTVNKGDCNKLSKNECCVYDTSKHCISSTSSQKHYKSDFCGVNCSSNLTVRTEINIGGKPYNGDVLHTEPNDLSRHIEINPGKKLYTCDVCGLEF</sequence>
<evidence type="ECO:0008006" key="2">
    <source>
        <dbReference type="Google" id="ProtNLM"/>
    </source>
</evidence>
<organism evidence="1">
    <name type="scientific">Arion vulgaris</name>
    <dbReference type="NCBI Taxonomy" id="1028688"/>
    <lineage>
        <taxon>Eukaryota</taxon>
        <taxon>Metazoa</taxon>
        <taxon>Spiralia</taxon>
        <taxon>Lophotrochozoa</taxon>
        <taxon>Mollusca</taxon>
        <taxon>Gastropoda</taxon>
        <taxon>Heterobranchia</taxon>
        <taxon>Euthyneura</taxon>
        <taxon>Panpulmonata</taxon>
        <taxon>Eupulmonata</taxon>
        <taxon>Stylommatophora</taxon>
        <taxon>Helicina</taxon>
        <taxon>Arionoidea</taxon>
        <taxon>Arionidae</taxon>
        <taxon>Arion</taxon>
    </lineage>
</organism>
<protein>
    <recommendedName>
        <fullName evidence="2">C2H2-type domain-containing protein</fullName>
    </recommendedName>
</protein>
<feature type="non-terminal residue" evidence="1">
    <location>
        <position position="1"/>
    </location>
</feature>
<gene>
    <name evidence="1" type="primary">ORF148383</name>
</gene>
<accession>A0A0B7AXH8</accession>
<evidence type="ECO:0000313" key="1">
    <source>
        <dbReference type="EMBL" id="CEK85463.1"/>
    </source>
</evidence>
<dbReference type="AlphaFoldDB" id="A0A0B7AXH8"/>
<feature type="non-terminal residue" evidence="1">
    <location>
        <position position="153"/>
    </location>
</feature>